<comment type="subcellular location">
    <subcellularLocation>
        <location evidence="1">Secreted</location>
    </subcellularLocation>
</comment>
<reference evidence="15" key="1">
    <citation type="submission" date="2022-11" db="EMBL/GenBank/DDBJ databases">
        <authorList>
            <person name="Kikuchi T."/>
        </authorList>
    </citation>
    <scope>NUCLEOTIDE SEQUENCE</scope>
    <source>
        <strain evidence="15">PS1010</strain>
    </source>
</reference>
<evidence type="ECO:0000256" key="8">
    <source>
        <dbReference type="ARBA" id="ARBA00023145"/>
    </source>
</evidence>
<evidence type="ECO:0000256" key="11">
    <source>
        <dbReference type="PIRSR" id="PIRSR601461-1"/>
    </source>
</evidence>
<evidence type="ECO:0000256" key="6">
    <source>
        <dbReference type="ARBA" id="ARBA00022750"/>
    </source>
</evidence>
<keyword evidence="16" id="KW-1185">Reference proteome</keyword>
<gene>
    <name evidence="15" type="ORF">CAMP_LOCUS15161</name>
</gene>
<keyword evidence="7 13" id="KW-0378">Hydrolase</keyword>
<dbReference type="Gene3D" id="2.40.70.10">
    <property type="entry name" value="Acid Proteases"/>
    <property type="match status" value="2"/>
</dbReference>
<keyword evidence="8" id="KW-0865">Zymogen</keyword>
<dbReference type="InterPro" id="IPR001461">
    <property type="entry name" value="Aspartic_peptidase_A1"/>
</dbReference>
<evidence type="ECO:0000256" key="2">
    <source>
        <dbReference type="ARBA" id="ARBA00007447"/>
    </source>
</evidence>
<dbReference type="PANTHER" id="PTHR47966:SF48">
    <property type="entry name" value="PEPTIDASE A1 DOMAIN-CONTAINING PROTEIN"/>
    <property type="match status" value="1"/>
</dbReference>
<dbReference type="CDD" id="cd05471">
    <property type="entry name" value="pepsin_like"/>
    <property type="match status" value="1"/>
</dbReference>
<dbReference type="PRINTS" id="PR00792">
    <property type="entry name" value="PEPSIN"/>
</dbReference>
<accession>A0A9P1IWW6</accession>
<dbReference type="Pfam" id="PF00026">
    <property type="entry name" value="Asp"/>
    <property type="match status" value="1"/>
</dbReference>
<evidence type="ECO:0000256" key="9">
    <source>
        <dbReference type="ARBA" id="ARBA00023157"/>
    </source>
</evidence>
<comment type="similarity">
    <text evidence="2 13">Belongs to the peptidase A1 family.</text>
</comment>
<dbReference type="FunFam" id="2.40.70.10:FF:000062">
    <property type="entry name" value="ASpartyl Protease"/>
    <property type="match status" value="1"/>
</dbReference>
<protein>
    <recommendedName>
        <fullName evidence="14">Peptidase A1 domain-containing protein</fullName>
    </recommendedName>
</protein>
<dbReference type="PROSITE" id="PS00141">
    <property type="entry name" value="ASP_PROTEASE"/>
    <property type="match status" value="1"/>
</dbReference>
<evidence type="ECO:0000256" key="4">
    <source>
        <dbReference type="ARBA" id="ARBA00022670"/>
    </source>
</evidence>
<proteinExistence type="inferred from homology"/>
<evidence type="ECO:0000256" key="3">
    <source>
        <dbReference type="ARBA" id="ARBA00022525"/>
    </source>
</evidence>
<evidence type="ECO:0000313" key="15">
    <source>
        <dbReference type="EMBL" id="CAI5452524.1"/>
    </source>
</evidence>
<feature type="active site" evidence="11">
    <location>
        <position position="85"/>
    </location>
</feature>
<evidence type="ECO:0000256" key="5">
    <source>
        <dbReference type="ARBA" id="ARBA00022729"/>
    </source>
</evidence>
<feature type="active site" evidence="11">
    <location>
        <position position="273"/>
    </location>
</feature>
<dbReference type="SUPFAM" id="SSF50630">
    <property type="entry name" value="Acid proteases"/>
    <property type="match status" value="1"/>
</dbReference>
<evidence type="ECO:0000256" key="13">
    <source>
        <dbReference type="RuleBase" id="RU000454"/>
    </source>
</evidence>
<sequence>MLLLFLLFSFSTAAVLEHKLIWRESRMIEMIRNGEYPAYLEYKENLARQSKLSTVVQSTTDYVYYEYMGNITVGTPDQNFIVVLDTGSANLLIPGTNCTTYCETKRKFNEKASSTYVATNRPWEIHYASGDAYGTLGMDTVKIGGTGEAQLAIPNSYLGVADTVGSDFKWSPKEGVFGLAFTALAVDNITPPLINAINQNLLDQPIFTTWFDKRGTPGTATGGAFTYGALDTTHCGAVIGYATLTNVRHYQFQASGFSLGSYVSTTSYEVITDTATSFICGPQAAVDSLAAAAGATWDNSNQVFNIDCNADAGPIKLKIGNFNYVIRASNYIMNIGNNQCLFAVIPQSYAGFGPSWILGGPFMRQYCNVHDIGKKRVGFALSMTF</sequence>
<dbReference type="GO" id="GO:0004190">
    <property type="term" value="F:aspartic-type endopeptidase activity"/>
    <property type="evidence" value="ECO:0007669"/>
    <property type="project" value="UniProtKB-KW"/>
</dbReference>
<keyword evidence="3" id="KW-0964">Secreted</keyword>
<comment type="caution">
    <text evidence="15">The sequence shown here is derived from an EMBL/GenBank/DDBJ whole genome shotgun (WGS) entry which is preliminary data.</text>
</comment>
<evidence type="ECO:0000313" key="16">
    <source>
        <dbReference type="Proteomes" id="UP001152747"/>
    </source>
</evidence>
<dbReference type="GO" id="GO:0005576">
    <property type="term" value="C:extracellular region"/>
    <property type="evidence" value="ECO:0007669"/>
    <property type="project" value="UniProtKB-SubCell"/>
</dbReference>
<dbReference type="EMBL" id="CANHGI010000005">
    <property type="protein sequence ID" value="CAI5452524.1"/>
    <property type="molecule type" value="Genomic_DNA"/>
</dbReference>
<keyword evidence="10" id="KW-0325">Glycoprotein</keyword>
<keyword evidence="9 12" id="KW-1015">Disulfide bond</keyword>
<evidence type="ECO:0000256" key="1">
    <source>
        <dbReference type="ARBA" id="ARBA00004613"/>
    </source>
</evidence>
<dbReference type="AlphaFoldDB" id="A0A9P1IWW6"/>
<dbReference type="OrthoDB" id="5790032at2759"/>
<keyword evidence="5" id="KW-0732">Signal</keyword>
<dbReference type="InterPro" id="IPR001969">
    <property type="entry name" value="Aspartic_peptidase_AS"/>
</dbReference>
<evidence type="ECO:0000256" key="7">
    <source>
        <dbReference type="ARBA" id="ARBA00022801"/>
    </source>
</evidence>
<name>A0A9P1IWW6_9PELO</name>
<dbReference type="InterPro" id="IPR033121">
    <property type="entry name" value="PEPTIDASE_A1"/>
</dbReference>
<dbReference type="Proteomes" id="UP001152747">
    <property type="component" value="Unassembled WGS sequence"/>
</dbReference>
<dbReference type="GO" id="GO:0006508">
    <property type="term" value="P:proteolysis"/>
    <property type="evidence" value="ECO:0007669"/>
    <property type="project" value="UniProtKB-KW"/>
</dbReference>
<evidence type="ECO:0000256" key="10">
    <source>
        <dbReference type="ARBA" id="ARBA00023180"/>
    </source>
</evidence>
<dbReference type="FunFam" id="2.40.70.10:FF:000058">
    <property type="entry name" value="ASpartyl Protease"/>
    <property type="match status" value="1"/>
</dbReference>
<keyword evidence="4 13" id="KW-0645">Protease</keyword>
<dbReference type="PANTHER" id="PTHR47966">
    <property type="entry name" value="BETA-SITE APP-CLEAVING ENZYME, ISOFORM A-RELATED"/>
    <property type="match status" value="1"/>
</dbReference>
<dbReference type="PROSITE" id="PS51767">
    <property type="entry name" value="PEPTIDASE_A1"/>
    <property type="match status" value="1"/>
</dbReference>
<evidence type="ECO:0000256" key="12">
    <source>
        <dbReference type="PIRSR" id="PIRSR601461-2"/>
    </source>
</evidence>
<dbReference type="GO" id="GO:0005764">
    <property type="term" value="C:lysosome"/>
    <property type="evidence" value="ECO:0007669"/>
    <property type="project" value="TreeGrafter"/>
</dbReference>
<dbReference type="InterPro" id="IPR034164">
    <property type="entry name" value="Pepsin-like_dom"/>
</dbReference>
<organism evidence="15 16">
    <name type="scientific">Caenorhabditis angaria</name>
    <dbReference type="NCBI Taxonomy" id="860376"/>
    <lineage>
        <taxon>Eukaryota</taxon>
        <taxon>Metazoa</taxon>
        <taxon>Ecdysozoa</taxon>
        <taxon>Nematoda</taxon>
        <taxon>Chromadorea</taxon>
        <taxon>Rhabditida</taxon>
        <taxon>Rhabditina</taxon>
        <taxon>Rhabditomorpha</taxon>
        <taxon>Rhabditoidea</taxon>
        <taxon>Rhabditidae</taxon>
        <taxon>Peloderinae</taxon>
        <taxon>Caenorhabditis</taxon>
    </lineage>
</organism>
<feature type="domain" description="Peptidase A1" evidence="14">
    <location>
        <begin position="67"/>
        <end position="380"/>
    </location>
</feature>
<feature type="disulfide bond" evidence="12">
    <location>
        <begin position="98"/>
        <end position="102"/>
    </location>
</feature>
<evidence type="ECO:0000259" key="14">
    <source>
        <dbReference type="PROSITE" id="PS51767"/>
    </source>
</evidence>
<keyword evidence="6 13" id="KW-0064">Aspartyl protease</keyword>
<dbReference type="InterPro" id="IPR021109">
    <property type="entry name" value="Peptidase_aspartic_dom_sf"/>
</dbReference>